<gene>
    <name evidence="2" type="ORF">THIARS_70053</name>
</gene>
<dbReference type="OrthoDB" id="9152538at2"/>
<evidence type="ECO:0000313" key="2">
    <source>
        <dbReference type="EMBL" id="SBP88433.1"/>
    </source>
</evidence>
<organism evidence="2 3">
    <name type="scientific">Thiomonas delicata</name>
    <name type="common">Thiomonas cuprina</name>
    <dbReference type="NCBI Taxonomy" id="364030"/>
    <lineage>
        <taxon>Bacteria</taxon>
        <taxon>Pseudomonadati</taxon>
        <taxon>Pseudomonadota</taxon>
        <taxon>Betaproteobacteria</taxon>
        <taxon>Burkholderiales</taxon>
        <taxon>Thiomonas</taxon>
    </lineage>
</organism>
<accession>A0A238D564</accession>
<dbReference type="Proteomes" id="UP000214566">
    <property type="component" value="Unassembled WGS sequence"/>
</dbReference>
<name>A0A238D564_THIDL</name>
<proteinExistence type="predicted"/>
<reference evidence="2 3" key="1">
    <citation type="submission" date="2016-06" db="EMBL/GenBank/DDBJ databases">
        <authorList>
            <person name="Kjaerup R.B."/>
            <person name="Dalgaard T.S."/>
            <person name="Juul-Madsen H.R."/>
        </authorList>
    </citation>
    <scope>NUCLEOTIDE SEQUENCE [LARGE SCALE GENOMIC DNA]</scope>
    <source>
        <strain evidence="2 3">DSM 16361</strain>
    </source>
</reference>
<keyword evidence="3" id="KW-1185">Reference proteome</keyword>
<dbReference type="EMBL" id="FLMQ01000056">
    <property type="protein sequence ID" value="SBP88433.1"/>
    <property type="molecule type" value="Genomic_DNA"/>
</dbReference>
<dbReference type="RefSeq" id="WP_094160788.1">
    <property type="nucleotide sequence ID" value="NZ_LT592171.1"/>
</dbReference>
<protein>
    <recommendedName>
        <fullName evidence="4">DUF4136 domain-containing protein</fullName>
    </recommendedName>
</protein>
<dbReference type="AlphaFoldDB" id="A0A238D564"/>
<evidence type="ECO:0000313" key="3">
    <source>
        <dbReference type="Proteomes" id="UP000214566"/>
    </source>
</evidence>
<feature type="region of interest" description="Disordered" evidence="1">
    <location>
        <begin position="1"/>
        <end position="23"/>
    </location>
</feature>
<evidence type="ECO:0008006" key="4">
    <source>
        <dbReference type="Google" id="ProtNLM"/>
    </source>
</evidence>
<sequence>MKPNLQADPAGHGEPAAGSPGAVPSRPWRRFAGLAGAAAALLLSGCAALSAVRVDVATPKPAPQALVGARVQVQAAPSNADSPHAAVFQAAVLEAMTRAGMVPLLGQPAPYTARYSFRSYMDFEASFPSAWPPPGPPVLLPNGAWIYNGYPWWWTGFSWPPPWYERVFDLEIRDTATGALVYRTSAVTGSYAQQLAPVAQKLADAALAGFPRQSGVHRVTIPGS</sequence>
<evidence type="ECO:0000256" key="1">
    <source>
        <dbReference type="SAM" id="MobiDB-lite"/>
    </source>
</evidence>